<comment type="caution">
    <text evidence="2">The sequence shown here is derived from an EMBL/GenBank/DDBJ whole genome shotgun (WGS) entry which is preliminary data.</text>
</comment>
<proteinExistence type="predicted"/>
<feature type="region of interest" description="Disordered" evidence="1">
    <location>
        <begin position="239"/>
        <end position="263"/>
    </location>
</feature>
<accession>A0AAV7Z551</accession>
<feature type="compositionally biased region" description="Basic and acidic residues" evidence="1">
    <location>
        <begin position="309"/>
        <end position="361"/>
    </location>
</feature>
<dbReference type="Proteomes" id="UP001146793">
    <property type="component" value="Unassembled WGS sequence"/>
</dbReference>
<evidence type="ECO:0000313" key="3">
    <source>
        <dbReference type="Proteomes" id="UP001146793"/>
    </source>
</evidence>
<dbReference type="EMBL" id="JANTQA010000042">
    <property type="protein sequence ID" value="KAJ3434754.1"/>
    <property type="molecule type" value="Genomic_DNA"/>
</dbReference>
<gene>
    <name evidence="2" type="ORF">M0812_01875</name>
</gene>
<evidence type="ECO:0000256" key="1">
    <source>
        <dbReference type="SAM" id="MobiDB-lite"/>
    </source>
</evidence>
<protein>
    <submittedName>
        <fullName evidence="2">Uncharacterized protein</fullName>
    </submittedName>
</protein>
<feature type="region of interest" description="Disordered" evidence="1">
    <location>
        <begin position="308"/>
        <end position="361"/>
    </location>
</feature>
<evidence type="ECO:0000313" key="2">
    <source>
        <dbReference type="EMBL" id="KAJ3434754.1"/>
    </source>
</evidence>
<dbReference type="AlphaFoldDB" id="A0AAV7Z551"/>
<organism evidence="2 3">
    <name type="scientific">Anaeramoeba flamelloides</name>
    <dbReference type="NCBI Taxonomy" id="1746091"/>
    <lineage>
        <taxon>Eukaryota</taxon>
        <taxon>Metamonada</taxon>
        <taxon>Anaeramoebidae</taxon>
        <taxon>Anaeramoeba</taxon>
    </lineage>
</organism>
<reference evidence="2" key="1">
    <citation type="submission" date="2022-08" db="EMBL/GenBank/DDBJ databases">
        <title>Novel sulphate-reducing endosymbionts in the free-living metamonad Anaeramoeba.</title>
        <authorList>
            <person name="Jerlstrom-Hultqvist J."/>
            <person name="Cepicka I."/>
            <person name="Gallot-Lavallee L."/>
            <person name="Salas-Leiva D."/>
            <person name="Curtis B.A."/>
            <person name="Zahonova K."/>
            <person name="Pipaliya S."/>
            <person name="Dacks J."/>
            <person name="Roger A.J."/>
        </authorList>
    </citation>
    <scope>NUCLEOTIDE SEQUENCE</scope>
    <source>
        <strain evidence="2">Busselton2</strain>
    </source>
</reference>
<sequence length="392" mass="45534">MTNKTQISLLAKKILGDNEFRNLLKTNPTPFNIQDLNNKNQKAGKIEKLPNGTQPKLQTSLNTHQLWNYQPQRYTLGDYSSDEKHLINSRLNQLLPMESDLGEEINTISNLHFLDNFNSTNPKHTNETNVTHETNEPEINLSTQKYLEQLSENLGSMKQKEEQHNNHFDLLLQKVSKNKNTNLMESNKVKQPNKSDRISIDFQMCKQKENKNLPHQKEANIGTNFNFNNKQSHQISNNEPLLKNHSKNSLRENTFNSGDLNPNLEKKLMNKKVVIQTNQNQNNNPNGITNPMNRLVGQLLPQQQQSKLLQEKEKVKGEEKGKGKGKEKEKEKEKPKEKEKENLIKKQKHKDQEKIKLNKPEKNKILNFPEEITGYFQNKTLFSKSFSKKKNP</sequence>
<name>A0AAV7Z551_9EUKA</name>
<feature type="compositionally biased region" description="Polar residues" evidence="1">
    <location>
        <begin position="251"/>
        <end position="260"/>
    </location>
</feature>